<keyword evidence="2" id="KW-1185">Reference proteome</keyword>
<evidence type="ECO:0000313" key="1">
    <source>
        <dbReference type="EMBL" id="SHE47050.1"/>
    </source>
</evidence>
<evidence type="ECO:0000313" key="2">
    <source>
        <dbReference type="Proteomes" id="UP000184334"/>
    </source>
</evidence>
<organism evidence="1 2">
    <name type="scientific">Marinitoga hydrogenitolerans (strain DSM 16785 / JCM 12826 / AT1271)</name>
    <dbReference type="NCBI Taxonomy" id="1122195"/>
    <lineage>
        <taxon>Bacteria</taxon>
        <taxon>Thermotogati</taxon>
        <taxon>Thermotogota</taxon>
        <taxon>Thermotogae</taxon>
        <taxon>Petrotogales</taxon>
        <taxon>Petrotogaceae</taxon>
        <taxon>Marinitoga</taxon>
    </lineage>
</organism>
<gene>
    <name evidence="1" type="ORF">SAMN02745164_00484</name>
</gene>
<dbReference type="Proteomes" id="UP000184334">
    <property type="component" value="Unassembled WGS sequence"/>
</dbReference>
<comment type="caution">
    <text evidence="1">The sequence shown here is derived from an EMBL/GenBank/DDBJ whole genome shotgun (WGS) entry which is preliminary data.</text>
</comment>
<name>A0A1M4TRD5_MARH1</name>
<dbReference type="AlphaFoldDB" id="A0A1M4TRD5"/>
<dbReference type="EMBL" id="FQUI01000005">
    <property type="protein sequence ID" value="SHE47050.1"/>
    <property type="molecule type" value="Genomic_DNA"/>
</dbReference>
<reference evidence="1" key="1">
    <citation type="submission" date="2016-11" db="EMBL/GenBank/DDBJ databases">
        <authorList>
            <person name="Varghese N."/>
            <person name="Submissions S."/>
        </authorList>
    </citation>
    <scope>NUCLEOTIDE SEQUENCE [LARGE SCALE GENOMIC DNA]</scope>
    <source>
        <strain evidence="1">DSM 16785</strain>
    </source>
</reference>
<proteinExistence type="predicted"/>
<accession>A0A1M4TRD5</accession>
<protein>
    <submittedName>
        <fullName evidence="1">Uncharacterized protein</fullName>
    </submittedName>
</protein>
<dbReference type="RefSeq" id="WP_072863087.1">
    <property type="nucleotide sequence ID" value="NZ_FQUI01000005.1"/>
</dbReference>
<sequence>MKIYKCPICKNGDLEIQNGDFLIPIDNQKRGELIKPMEGIKVKISICNNCGAIMHFKFGENHN</sequence>
<dbReference type="STRING" id="1122195.SAMN02745164_00484"/>